<feature type="compositionally biased region" description="Basic residues" evidence="1">
    <location>
        <begin position="1"/>
        <end position="19"/>
    </location>
</feature>
<gene>
    <name evidence="2" type="ORF">PSNMU_V1.4_AUG-EV-PASAV3_0076710</name>
</gene>
<keyword evidence="3" id="KW-1185">Reference proteome</keyword>
<dbReference type="PANTHER" id="PTHR39444:SF3">
    <property type="entry name" value="SITE-SPECIFIC DNA-METHYLTRANSFERASE (ADENINE-SPECIFIC)"/>
    <property type="match status" value="1"/>
</dbReference>
<evidence type="ECO:0000313" key="2">
    <source>
        <dbReference type="EMBL" id="VEU40772.1"/>
    </source>
</evidence>
<dbReference type="AlphaFoldDB" id="A0A448ZFE8"/>
<feature type="region of interest" description="Disordered" evidence="1">
    <location>
        <begin position="1"/>
        <end position="152"/>
    </location>
</feature>
<feature type="compositionally biased region" description="Basic residues" evidence="1">
    <location>
        <begin position="63"/>
        <end position="75"/>
    </location>
</feature>
<feature type="compositionally biased region" description="Basic and acidic residues" evidence="1">
    <location>
        <begin position="76"/>
        <end position="93"/>
    </location>
</feature>
<protein>
    <submittedName>
        <fullName evidence="2">Uncharacterized protein</fullName>
    </submittedName>
</protein>
<reference evidence="2 3" key="1">
    <citation type="submission" date="2019-01" db="EMBL/GenBank/DDBJ databases">
        <authorList>
            <person name="Ferrante I. M."/>
        </authorList>
    </citation>
    <scope>NUCLEOTIDE SEQUENCE [LARGE SCALE GENOMIC DNA]</scope>
    <source>
        <strain evidence="2 3">B856</strain>
    </source>
</reference>
<dbReference type="OrthoDB" id="203687at2759"/>
<feature type="compositionally biased region" description="Polar residues" evidence="1">
    <location>
        <begin position="94"/>
        <end position="115"/>
    </location>
</feature>
<feature type="compositionally biased region" description="Basic and acidic residues" evidence="1">
    <location>
        <begin position="35"/>
        <end position="47"/>
    </location>
</feature>
<organism evidence="2 3">
    <name type="scientific">Pseudo-nitzschia multistriata</name>
    <dbReference type="NCBI Taxonomy" id="183589"/>
    <lineage>
        <taxon>Eukaryota</taxon>
        <taxon>Sar</taxon>
        <taxon>Stramenopiles</taxon>
        <taxon>Ochrophyta</taxon>
        <taxon>Bacillariophyta</taxon>
        <taxon>Bacillariophyceae</taxon>
        <taxon>Bacillariophycidae</taxon>
        <taxon>Bacillariales</taxon>
        <taxon>Bacillariaceae</taxon>
        <taxon>Pseudo-nitzschia</taxon>
    </lineage>
</organism>
<evidence type="ECO:0000256" key="1">
    <source>
        <dbReference type="SAM" id="MobiDB-lite"/>
    </source>
</evidence>
<dbReference type="Proteomes" id="UP000291116">
    <property type="component" value="Unassembled WGS sequence"/>
</dbReference>
<evidence type="ECO:0000313" key="3">
    <source>
        <dbReference type="Proteomes" id="UP000291116"/>
    </source>
</evidence>
<proteinExistence type="predicted"/>
<sequence length="461" mass="53387">MSKSKSKSKLHSSSKKKRKREDEKPLALTSVGIESNDKQEYFDEKGTTTETIADDNNTDKSSKRNKKQNKKRKKRKIEDKEQHCSSLKEKNSTDYDTNGVTNRAENSPPSLQQETATDRAPSSKKKKRKKKKNNKISEQNSPGKNKDEDVEHFDNTNYNDVINDEVVLEGAMISELFVLIDRKGGKVYSATEQRLENGNRQQIGCLDGNGGVVIFQKTEEKDKDLNSSSNTGGHINGNPSTAFPYEVDPDDHCESPLEAYEDIVPLLQSYSRWIRKESINELSIYDPYFCDGRVARQLNSLGFPEVYNRKEDCYEVWKDPSIYPSYDVFLTNPPYSADHIEMLMKHVTSKKNQNKPWMLLMPNFVHKKDYFQKLTSNAGQLPIYLVPRKRYIYLPPPNMREKKASSTHKKSSPFVSMWYLWGGSWDVTNEWYRMLREDQNEKFDVARSKSALRDLRRKPKN</sequence>
<dbReference type="EMBL" id="CAACVS010000305">
    <property type="protein sequence ID" value="VEU40772.1"/>
    <property type="molecule type" value="Genomic_DNA"/>
</dbReference>
<feature type="compositionally biased region" description="Basic residues" evidence="1">
    <location>
        <begin position="122"/>
        <end position="134"/>
    </location>
</feature>
<accession>A0A448ZFE8</accession>
<name>A0A448ZFE8_9STRA</name>
<dbReference type="PANTHER" id="PTHR39444">
    <property type="entry name" value="SITE-SPECIFIC DNA-METHYLTRANSFERASE (ADENINE-SPECIFIC)"/>
    <property type="match status" value="1"/>
</dbReference>